<dbReference type="Proteomes" id="UP000681722">
    <property type="component" value="Unassembled WGS sequence"/>
</dbReference>
<organism evidence="2 5">
    <name type="scientific">Didymodactylos carnosus</name>
    <dbReference type="NCBI Taxonomy" id="1234261"/>
    <lineage>
        <taxon>Eukaryota</taxon>
        <taxon>Metazoa</taxon>
        <taxon>Spiralia</taxon>
        <taxon>Gnathifera</taxon>
        <taxon>Rotifera</taxon>
        <taxon>Eurotatoria</taxon>
        <taxon>Bdelloidea</taxon>
        <taxon>Philodinida</taxon>
        <taxon>Philodinidae</taxon>
        <taxon>Didymodactylos</taxon>
    </lineage>
</organism>
<evidence type="ECO:0000313" key="2">
    <source>
        <dbReference type="EMBL" id="CAF1014469.1"/>
    </source>
</evidence>
<evidence type="ECO:0000313" key="4">
    <source>
        <dbReference type="EMBL" id="CAF3785928.1"/>
    </source>
</evidence>
<dbReference type="EMBL" id="CAJOBA010006209">
    <property type="protein sequence ID" value="CAF3766222.1"/>
    <property type="molecule type" value="Genomic_DNA"/>
</dbReference>
<comment type="caution">
    <text evidence="2">The sequence shown here is derived from an EMBL/GenBank/DDBJ whole genome shotgun (WGS) entry which is preliminary data.</text>
</comment>
<evidence type="ECO:0000313" key="1">
    <source>
        <dbReference type="EMBL" id="CAF0996494.1"/>
    </source>
</evidence>
<name>A0A814HVG4_9BILA</name>
<accession>A0A814HVG4</accession>
<keyword evidence="5" id="KW-1185">Reference proteome</keyword>
<dbReference type="Proteomes" id="UP000663829">
    <property type="component" value="Unassembled WGS sequence"/>
</dbReference>
<gene>
    <name evidence="2" type="ORF">GPM918_LOCUS14442</name>
    <name evidence="1" type="ORF">OVA965_LOCUS14340</name>
    <name evidence="4" type="ORF">SRO942_LOCUS14440</name>
    <name evidence="3" type="ORF">TMI583_LOCUS14343</name>
</gene>
<dbReference type="Proteomes" id="UP000677228">
    <property type="component" value="Unassembled WGS sequence"/>
</dbReference>
<evidence type="ECO:0000313" key="3">
    <source>
        <dbReference type="EMBL" id="CAF3766222.1"/>
    </source>
</evidence>
<evidence type="ECO:0000313" key="5">
    <source>
        <dbReference type="Proteomes" id="UP000663829"/>
    </source>
</evidence>
<protein>
    <submittedName>
        <fullName evidence="2">Uncharacterized protein</fullName>
    </submittedName>
</protein>
<proteinExistence type="predicted"/>
<reference evidence="2" key="1">
    <citation type="submission" date="2021-02" db="EMBL/GenBank/DDBJ databases">
        <authorList>
            <person name="Nowell W R."/>
        </authorList>
    </citation>
    <scope>NUCLEOTIDE SEQUENCE</scope>
</reference>
<sequence length="183" mass="21574">MGIRLVHLYNDNQHYDLQLKDEEQVWERRWCWKANINPLLAELNEEEWKEYSDIENGILEHAYQQNAKQAEIGNYRIDLEKHCYQWSVWQCCGSIDPDVCVMLDDCEPVVQFIKASTNNITLEEKSSMRLQLKIEVMFKHSLSLSKKDLMLSTTIRCCSNAFCSLMYNIDAPSLYLRQIQVVT</sequence>
<dbReference type="EMBL" id="CAJNOK010006202">
    <property type="protein sequence ID" value="CAF0996494.1"/>
    <property type="molecule type" value="Genomic_DNA"/>
</dbReference>
<dbReference type="AlphaFoldDB" id="A0A814HVG4"/>
<dbReference type="EMBL" id="CAJNOQ010003478">
    <property type="protein sequence ID" value="CAF1014469.1"/>
    <property type="molecule type" value="Genomic_DNA"/>
</dbReference>
<dbReference type="EMBL" id="CAJOBC010003477">
    <property type="protein sequence ID" value="CAF3785928.1"/>
    <property type="molecule type" value="Genomic_DNA"/>
</dbReference>
<dbReference type="Proteomes" id="UP000682733">
    <property type="component" value="Unassembled WGS sequence"/>
</dbReference>